<gene>
    <name evidence="3" type="ORF">B0H63DRAFT_516313</name>
</gene>
<feature type="transmembrane region" description="Helical" evidence="2">
    <location>
        <begin position="150"/>
        <end position="175"/>
    </location>
</feature>
<keyword evidence="2" id="KW-0812">Transmembrane</keyword>
<evidence type="ECO:0000313" key="3">
    <source>
        <dbReference type="EMBL" id="KAK3393107.1"/>
    </source>
</evidence>
<protein>
    <submittedName>
        <fullName evidence="3">Uncharacterized protein</fullName>
    </submittedName>
</protein>
<accession>A0AAE0P4K5</accession>
<dbReference type="EMBL" id="JAULSW010000001">
    <property type="protein sequence ID" value="KAK3393107.1"/>
    <property type="molecule type" value="Genomic_DNA"/>
</dbReference>
<keyword evidence="2" id="KW-0472">Membrane</keyword>
<organism evidence="3 4">
    <name type="scientific">Podospora didyma</name>
    <dbReference type="NCBI Taxonomy" id="330526"/>
    <lineage>
        <taxon>Eukaryota</taxon>
        <taxon>Fungi</taxon>
        <taxon>Dikarya</taxon>
        <taxon>Ascomycota</taxon>
        <taxon>Pezizomycotina</taxon>
        <taxon>Sordariomycetes</taxon>
        <taxon>Sordariomycetidae</taxon>
        <taxon>Sordariales</taxon>
        <taxon>Podosporaceae</taxon>
        <taxon>Podospora</taxon>
    </lineage>
</organism>
<keyword evidence="4" id="KW-1185">Reference proteome</keyword>
<feature type="compositionally biased region" description="Low complexity" evidence="1">
    <location>
        <begin position="326"/>
        <end position="341"/>
    </location>
</feature>
<feature type="region of interest" description="Disordered" evidence="1">
    <location>
        <begin position="315"/>
        <end position="357"/>
    </location>
</feature>
<comment type="caution">
    <text evidence="3">The sequence shown here is derived from an EMBL/GenBank/DDBJ whole genome shotgun (WGS) entry which is preliminary data.</text>
</comment>
<evidence type="ECO:0000313" key="4">
    <source>
        <dbReference type="Proteomes" id="UP001285441"/>
    </source>
</evidence>
<proteinExistence type="predicted"/>
<keyword evidence="2" id="KW-1133">Transmembrane helix</keyword>
<name>A0AAE0P4K5_9PEZI</name>
<feature type="compositionally biased region" description="Basic and acidic residues" evidence="1">
    <location>
        <begin position="13"/>
        <end position="24"/>
    </location>
</feature>
<feature type="compositionally biased region" description="Low complexity" evidence="1">
    <location>
        <begin position="78"/>
        <end position="114"/>
    </location>
</feature>
<reference evidence="3" key="2">
    <citation type="submission" date="2023-06" db="EMBL/GenBank/DDBJ databases">
        <authorList>
            <consortium name="Lawrence Berkeley National Laboratory"/>
            <person name="Haridas S."/>
            <person name="Hensen N."/>
            <person name="Bonometti L."/>
            <person name="Westerberg I."/>
            <person name="Brannstrom I.O."/>
            <person name="Guillou S."/>
            <person name="Cros-Aarteil S."/>
            <person name="Calhoun S."/>
            <person name="Kuo A."/>
            <person name="Mondo S."/>
            <person name="Pangilinan J."/>
            <person name="Riley R."/>
            <person name="LaButti K."/>
            <person name="Andreopoulos B."/>
            <person name="Lipzen A."/>
            <person name="Chen C."/>
            <person name="Yanf M."/>
            <person name="Daum C."/>
            <person name="Ng V."/>
            <person name="Clum A."/>
            <person name="Steindorff A."/>
            <person name="Ohm R."/>
            <person name="Martin F."/>
            <person name="Silar P."/>
            <person name="Natvig D."/>
            <person name="Lalanne C."/>
            <person name="Gautier V."/>
            <person name="Ament-velasquez S.L."/>
            <person name="Kruys A."/>
            <person name="Hutchinson M.I."/>
            <person name="Powell A.J."/>
            <person name="Barry K."/>
            <person name="Miller A.N."/>
            <person name="Grigoriev I.V."/>
            <person name="Debuchy R."/>
            <person name="Gladieux P."/>
            <person name="Thoren M.H."/>
            <person name="Johannesson H."/>
        </authorList>
    </citation>
    <scope>NUCLEOTIDE SEQUENCE</scope>
    <source>
        <strain evidence="3">CBS 232.78</strain>
    </source>
</reference>
<feature type="region of interest" description="Disordered" evidence="1">
    <location>
        <begin position="1"/>
        <end position="130"/>
    </location>
</feature>
<evidence type="ECO:0000256" key="1">
    <source>
        <dbReference type="SAM" id="MobiDB-lite"/>
    </source>
</evidence>
<evidence type="ECO:0000256" key="2">
    <source>
        <dbReference type="SAM" id="Phobius"/>
    </source>
</evidence>
<sequence length="357" mass="36047">MPPTLAQRLSNPQRRDLDKLHAPIDIDNYLPIQLRSPRGGGGSGGGGSSGGGGGGRGGGSGRTGSGSDFAGSDKDEGSGSSSSSSGSTTTPKTGSSSGSTSGSGTSSTGTSSTGTKGGSTGTSTRPGTPVIFINNGNHGYGPNGNLAIPIWAIVLITILSTLIILFFGALAYHYIKERKRPGPVRHGRVWWKAVKVASFIWIPILLWKCICGRRNKKDHNGNSRSIAGPDATYTKIDEGGDANSQYYGYNNAAPPAAAAAAASTTTAYGEGGVGYLPTVDKYEPYASTMTTLSAPSIAPSALSTPAVGYAAPTVSSMSRASTPEPTTGAVGNNNGAGTGAAQDYYSQHPLVSGSGHP</sequence>
<dbReference type="AlphaFoldDB" id="A0AAE0P4K5"/>
<feature type="compositionally biased region" description="Gly residues" evidence="1">
    <location>
        <begin position="38"/>
        <end position="64"/>
    </location>
</feature>
<reference evidence="3" key="1">
    <citation type="journal article" date="2023" name="Mol. Phylogenet. Evol.">
        <title>Genome-scale phylogeny and comparative genomics of the fungal order Sordariales.</title>
        <authorList>
            <person name="Hensen N."/>
            <person name="Bonometti L."/>
            <person name="Westerberg I."/>
            <person name="Brannstrom I.O."/>
            <person name="Guillou S."/>
            <person name="Cros-Aarteil S."/>
            <person name="Calhoun S."/>
            <person name="Haridas S."/>
            <person name="Kuo A."/>
            <person name="Mondo S."/>
            <person name="Pangilinan J."/>
            <person name="Riley R."/>
            <person name="LaButti K."/>
            <person name="Andreopoulos B."/>
            <person name="Lipzen A."/>
            <person name="Chen C."/>
            <person name="Yan M."/>
            <person name="Daum C."/>
            <person name="Ng V."/>
            <person name="Clum A."/>
            <person name="Steindorff A."/>
            <person name="Ohm R.A."/>
            <person name="Martin F."/>
            <person name="Silar P."/>
            <person name="Natvig D.O."/>
            <person name="Lalanne C."/>
            <person name="Gautier V."/>
            <person name="Ament-Velasquez S.L."/>
            <person name="Kruys A."/>
            <person name="Hutchinson M.I."/>
            <person name="Powell A.J."/>
            <person name="Barry K."/>
            <person name="Miller A.N."/>
            <person name="Grigoriev I.V."/>
            <person name="Debuchy R."/>
            <person name="Gladieux P."/>
            <person name="Hiltunen Thoren M."/>
            <person name="Johannesson H."/>
        </authorList>
    </citation>
    <scope>NUCLEOTIDE SEQUENCE</scope>
    <source>
        <strain evidence="3">CBS 232.78</strain>
    </source>
</reference>
<feature type="compositionally biased region" description="Polar residues" evidence="1">
    <location>
        <begin position="315"/>
        <end position="325"/>
    </location>
</feature>
<dbReference type="Proteomes" id="UP001285441">
    <property type="component" value="Unassembled WGS sequence"/>
</dbReference>